<comment type="similarity">
    <text evidence="1">Belongs to the TRAFAC class myosin-kinesin ATPase superfamily. Kinesin family.</text>
</comment>
<dbReference type="GO" id="GO:0005874">
    <property type="term" value="C:microtubule"/>
    <property type="evidence" value="ECO:0007669"/>
    <property type="project" value="TreeGrafter"/>
</dbReference>
<dbReference type="GO" id="GO:0005871">
    <property type="term" value="C:kinesin complex"/>
    <property type="evidence" value="ECO:0007669"/>
    <property type="project" value="TreeGrafter"/>
</dbReference>
<dbReference type="AlphaFoldDB" id="A0AAN7WEC2"/>
<dbReference type="Proteomes" id="UP001306508">
    <property type="component" value="Unassembled WGS sequence"/>
</dbReference>
<dbReference type="EMBL" id="JAWIZZ010000064">
    <property type="protein sequence ID" value="KAK5773798.1"/>
    <property type="molecule type" value="Genomic_DNA"/>
</dbReference>
<gene>
    <name evidence="5" type="ORF">RI543_004852</name>
</gene>
<protein>
    <recommendedName>
        <fullName evidence="4">Kinesin motor domain-containing protein</fullName>
    </recommendedName>
</protein>
<feature type="region of interest" description="Disordered" evidence="3">
    <location>
        <begin position="572"/>
        <end position="600"/>
    </location>
</feature>
<dbReference type="PRINTS" id="PR00380">
    <property type="entry name" value="KINESINHEAVY"/>
</dbReference>
<feature type="compositionally biased region" description="Basic and acidic residues" evidence="3">
    <location>
        <begin position="438"/>
        <end position="449"/>
    </location>
</feature>
<dbReference type="Pfam" id="PF00225">
    <property type="entry name" value="Kinesin"/>
    <property type="match status" value="1"/>
</dbReference>
<feature type="compositionally biased region" description="Polar residues" evidence="3">
    <location>
        <begin position="591"/>
        <end position="600"/>
    </location>
</feature>
<keyword evidence="1" id="KW-0067">ATP-binding</keyword>
<dbReference type="GO" id="GO:0005524">
    <property type="term" value="F:ATP binding"/>
    <property type="evidence" value="ECO:0007669"/>
    <property type="project" value="UniProtKB-UniRule"/>
</dbReference>
<dbReference type="PANTHER" id="PTHR24115">
    <property type="entry name" value="KINESIN-RELATED"/>
    <property type="match status" value="1"/>
</dbReference>
<dbReference type="InterPro" id="IPR036961">
    <property type="entry name" value="Kinesin_motor_dom_sf"/>
</dbReference>
<dbReference type="PROSITE" id="PS50067">
    <property type="entry name" value="KINESIN_MOTOR_2"/>
    <property type="match status" value="1"/>
</dbReference>
<dbReference type="SMART" id="SM00129">
    <property type="entry name" value="KISc"/>
    <property type="match status" value="1"/>
</dbReference>
<dbReference type="GO" id="GO:0007018">
    <property type="term" value="P:microtubule-based movement"/>
    <property type="evidence" value="ECO:0007669"/>
    <property type="project" value="InterPro"/>
</dbReference>
<feature type="region of interest" description="Disordered" evidence="3">
    <location>
        <begin position="431"/>
        <end position="474"/>
    </location>
</feature>
<evidence type="ECO:0000259" key="4">
    <source>
        <dbReference type="PROSITE" id="PS50067"/>
    </source>
</evidence>
<proteinExistence type="inferred from homology"/>
<keyword evidence="2" id="KW-0175">Coiled coil</keyword>
<dbReference type="InterPro" id="IPR001752">
    <property type="entry name" value="Kinesin_motor_dom"/>
</dbReference>
<evidence type="ECO:0000256" key="3">
    <source>
        <dbReference type="SAM" id="MobiDB-lite"/>
    </source>
</evidence>
<keyword evidence="1" id="KW-0547">Nucleotide-binding</keyword>
<accession>A0AAN7WEC2</accession>
<sequence>MKYIGYTNNVKQQYKLPIYENIDMQSLKLPRVAKNVPSNIMIRLKPRIWDGLMPPNDKSNLKFDYETPDDNTWIINGETFHFNNIQKEEGDVGNIVEDLLDGYNYNIMTYGQAKTGKTRFLFCEHEGYIVTICKALFTKLSENYHQQPNGSNFKITLSAYELYAEVIYDLLVPVTSRKPLKLYHLNKNDETVLEINKNNYSIKHLKCINIKDLNHLLNELLELTSVYHESRKSHVFVKINIQQLNVDKDILKNSILQIVDFKDIGLTNDIGQEDMKKIKLGIDSFKLIIDRLGSNEKVHTHFKDSVFTKLLYSSLMDNYKNLFIICGSTYKNDLTRTLDSLKFASSLSKLETYIYHNKFGLNSKAKFDIYVNEIKLKEENYKLQIEFLRKKLETVMNIQQKHKEVDKNISQLKLENAKLTEQIKIVKQLSSDGSGNVQKDDESDKDTKIDNLAQSSSDVKSNSSRDMDRSNSDTQDAMQIILEKCEEIVKLQLCLDKERLANKNYQQELNELHDREIVLHDMNSKLLDQVNSQTRSLESVLSYNAMLKQEISKWTNLVENQNEKIQRLEQKLKKDDNLNNKDTLKNDTNNERGQSWSFPGTKTAFWKNTKHSHIESQDSITQSKSIPKLSNHVSEPKVLKHGLNLNSIRVVSNPISELSKEKIAE</sequence>
<organism evidence="5 6">
    <name type="scientific">Arxiozyma heterogenica</name>
    <dbReference type="NCBI Taxonomy" id="278026"/>
    <lineage>
        <taxon>Eukaryota</taxon>
        <taxon>Fungi</taxon>
        <taxon>Dikarya</taxon>
        <taxon>Ascomycota</taxon>
        <taxon>Saccharomycotina</taxon>
        <taxon>Saccharomycetes</taxon>
        <taxon>Saccharomycetales</taxon>
        <taxon>Saccharomycetaceae</taxon>
        <taxon>Arxiozyma</taxon>
    </lineage>
</organism>
<feature type="compositionally biased region" description="Basic and acidic residues" evidence="3">
    <location>
        <begin position="572"/>
        <end position="590"/>
    </location>
</feature>
<keyword evidence="6" id="KW-1185">Reference proteome</keyword>
<evidence type="ECO:0000256" key="2">
    <source>
        <dbReference type="SAM" id="Coils"/>
    </source>
</evidence>
<dbReference type="InterPro" id="IPR027417">
    <property type="entry name" value="P-loop_NTPase"/>
</dbReference>
<evidence type="ECO:0000313" key="5">
    <source>
        <dbReference type="EMBL" id="KAK5773798.1"/>
    </source>
</evidence>
<dbReference type="GO" id="GO:0008017">
    <property type="term" value="F:microtubule binding"/>
    <property type="evidence" value="ECO:0007669"/>
    <property type="project" value="InterPro"/>
</dbReference>
<feature type="coiled-coil region" evidence="2">
    <location>
        <begin position="371"/>
        <end position="429"/>
    </location>
</feature>
<feature type="binding site" evidence="1">
    <location>
        <begin position="111"/>
        <end position="118"/>
    </location>
    <ligand>
        <name>ATP</name>
        <dbReference type="ChEBI" id="CHEBI:30616"/>
    </ligand>
</feature>
<feature type="domain" description="Kinesin motor" evidence="4">
    <location>
        <begin position="41"/>
        <end position="350"/>
    </location>
</feature>
<comment type="caution">
    <text evidence="5">The sequence shown here is derived from an EMBL/GenBank/DDBJ whole genome shotgun (WGS) entry which is preliminary data.</text>
</comment>
<keyword evidence="1" id="KW-0505">Motor protein</keyword>
<dbReference type="GO" id="GO:0003777">
    <property type="term" value="F:microtubule motor activity"/>
    <property type="evidence" value="ECO:0007669"/>
    <property type="project" value="InterPro"/>
</dbReference>
<name>A0AAN7WEC2_9SACH</name>
<evidence type="ECO:0000256" key="1">
    <source>
        <dbReference type="PROSITE-ProRule" id="PRU00283"/>
    </source>
</evidence>
<evidence type="ECO:0000313" key="6">
    <source>
        <dbReference type="Proteomes" id="UP001306508"/>
    </source>
</evidence>
<dbReference type="Gene3D" id="3.40.850.10">
    <property type="entry name" value="Kinesin motor domain"/>
    <property type="match status" value="1"/>
</dbReference>
<reference evidence="6" key="1">
    <citation type="submission" date="2023-07" db="EMBL/GenBank/DDBJ databases">
        <title>A draft genome of Kazachstania heterogenica Y-27499.</title>
        <authorList>
            <person name="Donic C."/>
            <person name="Kralova J.S."/>
            <person name="Fidel L."/>
            <person name="Ben-Dor S."/>
            <person name="Jung S."/>
        </authorList>
    </citation>
    <scope>NUCLEOTIDE SEQUENCE [LARGE SCALE GENOMIC DNA]</scope>
    <source>
        <strain evidence="6">Y27499</strain>
    </source>
</reference>
<dbReference type="GO" id="GO:0016887">
    <property type="term" value="F:ATP hydrolysis activity"/>
    <property type="evidence" value="ECO:0007669"/>
    <property type="project" value="TreeGrafter"/>
</dbReference>
<dbReference type="InterPro" id="IPR027640">
    <property type="entry name" value="Kinesin-like_fam"/>
</dbReference>
<dbReference type="SUPFAM" id="SSF52540">
    <property type="entry name" value="P-loop containing nucleoside triphosphate hydrolases"/>
    <property type="match status" value="1"/>
</dbReference>